<reference evidence="2" key="1">
    <citation type="journal article" date="2019" name="Sci. Rep.">
        <title>Draft genome of Tanacetum cinerariifolium, the natural source of mosquito coil.</title>
        <authorList>
            <person name="Yamashiro T."/>
            <person name="Shiraishi A."/>
            <person name="Satake H."/>
            <person name="Nakayama K."/>
        </authorList>
    </citation>
    <scope>NUCLEOTIDE SEQUENCE</scope>
</reference>
<feature type="non-terminal residue" evidence="2">
    <location>
        <position position="172"/>
    </location>
</feature>
<feature type="region of interest" description="Disordered" evidence="1">
    <location>
        <begin position="1"/>
        <end position="63"/>
    </location>
</feature>
<feature type="region of interest" description="Disordered" evidence="1">
    <location>
        <begin position="75"/>
        <end position="151"/>
    </location>
</feature>
<organism evidence="2">
    <name type="scientific">Tanacetum cinerariifolium</name>
    <name type="common">Dalmatian daisy</name>
    <name type="synonym">Chrysanthemum cinerariifolium</name>
    <dbReference type="NCBI Taxonomy" id="118510"/>
    <lineage>
        <taxon>Eukaryota</taxon>
        <taxon>Viridiplantae</taxon>
        <taxon>Streptophyta</taxon>
        <taxon>Embryophyta</taxon>
        <taxon>Tracheophyta</taxon>
        <taxon>Spermatophyta</taxon>
        <taxon>Magnoliopsida</taxon>
        <taxon>eudicotyledons</taxon>
        <taxon>Gunneridae</taxon>
        <taxon>Pentapetalae</taxon>
        <taxon>asterids</taxon>
        <taxon>campanulids</taxon>
        <taxon>Asterales</taxon>
        <taxon>Asteraceae</taxon>
        <taxon>Asteroideae</taxon>
        <taxon>Anthemideae</taxon>
        <taxon>Anthemidinae</taxon>
        <taxon>Tanacetum</taxon>
    </lineage>
</organism>
<feature type="compositionally biased region" description="Polar residues" evidence="1">
    <location>
        <begin position="24"/>
        <end position="34"/>
    </location>
</feature>
<feature type="compositionally biased region" description="Polar residues" evidence="1">
    <location>
        <begin position="75"/>
        <end position="107"/>
    </location>
</feature>
<protein>
    <submittedName>
        <fullName evidence="2">Uncharacterized protein</fullName>
    </submittedName>
</protein>
<gene>
    <name evidence="2" type="ORF">Tci_890888</name>
</gene>
<comment type="caution">
    <text evidence="2">The sequence shown here is derived from an EMBL/GenBank/DDBJ whole genome shotgun (WGS) entry which is preliminary data.</text>
</comment>
<sequence>MVIQNQSELGKGSTIPTDPHCTPTILQPSTSQLQKTKKPKKPKRKNTQVPQPSGSTNNVADEAIHKELVDSLVRASTTASSLEAEQDSGNINKTQSKTTPNEPSSHGTDSDGGPRCQEVMGDTTAQTRFESVSKHSNESLLAKGNKLQSDEDRLELNELMVYVPIYKQEFLI</sequence>
<feature type="compositionally biased region" description="Basic residues" evidence="1">
    <location>
        <begin position="35"/>
        <end position="46"/>
    </location>
</feature>
<name>A0A699UBU1_TANCI</name>
<dbReference type="AlphaFoldDB" id="A0A699UBU1"/>
<proteinExistence type="predicted"/>
<evidence type="ECO:0000313" key="2">
    <source>
        <dbReference type="EMBL" id="GFD18919.1"/>
    </source>
</evidence>
<evidence type="ECO:0000256" key="1">
    <source>
        <dbReference type="SAM" id="MobiDB-lite"/>
    </source>
</evidence>
<accession>A0A699UBU1</accession>
<dbReference type="EMBL" id="BKCJ011310728">
    <property type="protein sequence ID" value="GFD18919.1"/>
    <property type="molecule type" value="Genomic_DNA"/>
</dbReference>
<feature type="compositionally biased region" description="Polar residues" evidence="1">
    <location>
        <begin position="47"/>
        <end position="59"/>
    </location>
</feature>